<organism evidence="3 4">
    <name type="scientific">Symbiochloris irregularis</name>
    <dbReference type="NCBI Taxonomy" id="706552"/>
    <lineage>
        <taxon>Eukaryota</taxon>
        <taxon>Viridiplantae</taxon>
        <taxon>Chlorophyta</taxon>
        <taxon>core chlorophytes</taxon>
        <taxon>Trebouxiophyceae</taxon>
        <taxon>Trebouxiales</taxon>
        <taxon>Trebouxiaceae</taxon>
        <taxon>Symbiochloris</taxon>
    </lineage>
</organism>
<reference evidence="3 4" key="1">
    <citation type="journal article" date="2024" name="Nat. Commun.">
        <title>Phylogenomics reveals the evolutionary origins of lichenization in chlorophyte algae.</title>
        <authorList>
            <person name="Puginier C."/>
            <person name="Libourel C."/>
            <person name="Otte J."/>
            <person name="Skaloud P."/>
            <person name="Haon M."/>
            <person name="Grisel S."/>
            <person name="Petersen M."/>
            <person name="Berrin J.G."/>
            <person name="Delaux P.M."/>
            <person name="Dal Grande F."/>
            <person name="Keller J."/>
        </authorList>
    </citation>
    <scope>NUCLEOTIDE SEQUENCE [LARGE SCALE GENOMIC DNA]</scope>
    <source>
        <strain evidence="3 4">SAG 2036</strain>
    </source>
</reference>
<feature type="coiled-coil region" evidence="1">
    <location>
        <begin position="274"/>
        <end position="301"/>
    </location>
</feature>
<feature type="region of interest" description="Disordered" evidence="2">
    <location>
        <begin position="31"/>
        <end position="56"/>
    </location>
</feature>
<feature type="compositionally biased region" description="Polar residues" evidence="2">
    <location>
        <begin position="184"/>
        <end position="207"/>
    </location>
</feature>
<dbReference type="AlphaFoldDB" id="A0AAW1PJ84"/>
<name>A0AAW1PJ84_9CHLO</name>
<evidence type="ECO:0000313" key="4">
    <source>
        <dbReference type="Proteomes" id="UP001465755"/>
    </source>
</evidence>
<evidence type="ECO:0000256" key="2">
    <source>
        <dbReference type="SAM" id="MobiDB-lite"/>
    </source>
</evidence>
<feature type="region of interest" description="Disordered" evidence="2">
    <location>
        <begin position="69"/>
        <end position="108"/>
    </location>
</feature>
<feature type="compositionally biased region" description="Basic and acidic residues" evidence="2">
    <location>
        <begin position="424"/>
        <end position="437"/>
    </location>
</feature>
<proteinExistence type="predicted"/>
<feature type="compositionally biased region" description="Basic and acidic residues" evidence="2">
    <location>
        <begin position="172"/>
        <end position="182"/>
    </location>
</feature>
<gene>
    <name evidence="3" type="ORF">WJX73_002222</name>
</gene>
<keyword evidence="1" id="KW-0175">Coiled coil</keyword>
<evidence type="ECO:0000256" key="1">
    <source>
        <dbReference type="SAM" id="Coils"/>
    </source>
</evidence>
<feature type="compositionally biased region" description="Low complexity" evidence="2">
    <location>
        <begin position="231"/>
        <end position="244"/>
    </location>
</feature>
<feature type="compositionally biased region" description="Low complexity" evidence="2">
    <location>
        <begin position="134"/>
        <end position="148"/>
    </location>
</feature>
<evidence type="ECO:0000313" key="3">
    <source>
        <dbReference type="EMBL" id="KAK9808505.1"/>
    </source>
</evidence>
<sequence>MLALTTAIAESRAGTNLLRAQHREARGMEEAVVADSQQPVEPQSITGALPKGKKPTRAWLAGYQKVQEFRARRERARAESQSERNHGPQVSGDARQPPAVMSNGSPPSKAWLAGYHRFKARQGQASMGSSTAAGMDTTTPPTGRMPGMEEAETISKPTHSRKATVTAAQDEGSGRSKAEDANLQHASLSPQHSWQISALQSVSQGMQPSEEALQPAAPMQGDGREAGALARSQSVRSFVSESSQTTPRGTGLDSAAQDAAQALGPAEVALLFENLRMREERQQLRDELASISERLAALESASKAWGPSMRKGRSRSAPRRTGPGVAVALASSQTLDPIAESSAGDGQQGKQARPHSTEGRQRLKSPASRGSRQQSLKSPHSNAKRFLSPERVPSRASQLSGRKTPNRSGFGWVRWMLPSQAPTDSREALQHTERPEA</sequence>
<protein>
    <submittedName>
        <fullName evidence="3">Uncharacterized protein</fullName>
    </submittedName>
</protein>
<feature type="region of interest" description="Disordered" evidence="2">
    <location>
        <begin position="301"/>
        <end position="437"/>
    </location>
</feature>
<feature type="compositionally biased region" description="Polar residues" evidence="2">
    <location>
        <begin position="123"/>
        <end position="132"/>
    </location>
</feature>
<keyword evidence="4" id="KW-1185">Reference proteome</keyword>
<feature type="compositionally biased region" description="Polar residues" evidence="2">
    <location>
        <begin position="395"/>
        <end position="407"/>
    </location>
</feature>
<feature type="region of interest" description="Disordered" evidence="2">
    <location>
        <begin position="121"/>
        <end position="259"/>
    </location>
</feature>
<feature type="compositionally biased region" description="Polar residues" evidence="2">
    <location>
        <begin position="368"/>
        <end position="381"/>
    </location>
</feature>
<feature type="compositionally biased region" description="Basic and acidic residues" evidence="2">
    <location>
        <begin position="69"/>
        <end position="86"/>
    </location>
</feature>
<dbReference type="Proteomes" id="UP001465755">
    <property type="component" value="Unassembled WGS sequence"/>
</dbReference>
<accession>A0AAW1PJ84</accession>
<comment type="caution">
    <text evidence="3">The sequence shown here is derived from an EMBL/GenBank/DDBJ whole genome shotgun (WGS) entry which is preliminary data.</text>
</comment>
<feature type="compositionally biased region" description="Polar residues" evidence="2">
    <location>
        <begin position="35"/>
        <end position="46"/>
    </location>
</feature>
<dbReference type="EMBL" id="JALJOQ010000022">
    <property type="protein sequence ID" value="KAK9808505.1"/>
    <property type="molecule type" value="Genomic_DNA"/>
</dbReference>